<dbReference type="PANTHER" id="PTHR43578">
    <property type="entry name" value="NADH-QUINONE OXIDOREDUCTASE SUBUNIT F"/>
    <property type="match status" value="1"/>
</dbReference>
<evidence type="ECO:0000256" key="1">
    <source>
        <dbReference type="ARBA" id="ARBA00007523"/>
    </source>
</evidence>
<evidence type="ECO:0000256" key="3">
    <source>
        <dbReference type="ARBA" id="ARBA00022723"/>
    </source>
</evidence>
<comment type="caution">
    <text evidence="7">The sequence shown here is derived from an EMBL/GenBank/DDBJ whole genome shotgun (WGS) entry which is preliminary data.</text>
</comment>
<dbReference type="Gene3D" id="3.40.50.11540">
    <property type="entry name" value="NADH-ubiquinone oxidoreductase 51kDa subunit"/>
    <property type="match status" value="1"/>
</dbReference>
<dbReference type="Pfam" id="PF10589">
    <property type="entry name" value="NADH_4Fe-4S"/>
    <property type="match status" value="1"/>
</dbReference>
<keyword evidence="8" id="KW-1185">Reference proteome</keyword>
<evidence type="ECO:0000259" key="6">
    <source>
        <dbReference type="SMART" id="SM00928"/>
    </source>
</evidence>
<feature type="domain" description="NADH-ubiquinone oxidoreductase 51kDa subunit iron-sulphur binding" evidence="6">
    <location>
        <begin position="324"/>
        <end position="368"/>
    </location>
</feature>
<keyword evidence="3" id="KW-0479">Metal-binding</keyword>
<evidence type="ECO:0000256" key="5">
    <source>
        <dbReference type="ARBA" id="ARBA00023014"/>
    </source>
</evidence>
<dbReference type="InterPro" id="IPR019575">
    <property type="entry name" value="Nuop51_4Fe4S-bd"/>
</dbReference>
<dbReference type="SUPFAM" id="SSF140490">
    <property type="entry name" value="Nqo1C-terminal domain-like"/>
    <property type="match status" value="1"/>
</dbReference>
<organism evidence="7 8">
    <name type="scientific">Pseudarthrobacter niigatensis</name>
    <dbReference type="NCBI Taxonomy" id="369935"/>
    <lineage>
        <taxon>Bacteria</taxon>
        <taxon>Bacillati</taxon>
        <taxon>Actinomycetota</taxon>
        <taxon>Actinomycetes</taxon>
        <taxon>Micrococcales</taxon>
        <taxon>Micrococcaceae</taxon>
        <taxon>Pseudarthrobacter</taxon>
    </lineage>
</organism>
<sequence>MTHPHDTHQPVPLHAEQDSLRQQPRLLAAGPGAGWSQHLEAFGPWEAQAAGPGLLDTLAAAGLTGRGGAAFETWRKASAAAGSGRKGMFAARPVVIANGAEGEPLSFKDRTLLAHAPHLVIDGLVALAEALGGASMYMYAPAASLPRVEQAVGERPRGKRIRMVQAPETFISGESSAVVNMIANGSAIPTDQRPRLSESGLNGRPTLVVNVETLAQVALIARYGAPWFRQAGTPADPGTRLVSVSGPAPVPDVVLEVPGGAQLSAVLQEAGMDPAALSAVLVGGYHGRWVRPAAHALSPAGLPGRTVRPGAGVIHALDLQACGIQATARIVGYLADQSARQCGPCMFGLPAMASILNRIAGGETNHRLASELDRLGKLVSGRGACRHPEGTAGLVGSALEVFAGDFRAHLSGYCTGPGGAAA</sequence>
<reference evidence="7 8" key="1">
    <citation type="submission" date="2023-07" db="EMBL/GenBank/DDBJ databases">
        <title>Sorghum-associated microbial communities from plants grown in Nebraska, USA.</title>
        <authorList>
            <person name="Schachtman D."/>
        </authorList>
    </citation>
    <scope>NUCLEOTIDE SEQUENCE [LARGE SCALE GENOMIC DNA]</scope>
    <source>
        <strain evidence="7 8">DS1001</strain>
    </source>
</reference>
<evidence type="ECO:0000313" key="7">
    <source>
        <dbReference type="EMBL" id="MDQ0146339.1"/>
    </source>
</evidence>
<accession>A0AAJ1WDM4</accession>
<proteinExistence type="inferred from homology"/>
<gene>
    <name evidence="7" type="ORF">J2T23_002232</name>
</gene>
<dbReference type="GO" id="GO:0046872">
    <property type="term" value="F:metal ion binding"/>
    <property type="evidence" value="ECO:0007669"/>
    <property type="project" value="UniProtKB-KW"/>
</dbReference>
<dbReference type="Gene3D" id="3.10.20.600">
    <property type="match status" value="1"/>
</dbReference>
<evidence type="ECO:0000256" key="4">
    <source>
        <dbReference type="ARBA" id="ARBA00023004"/>
    </source>
</evidence>
<dbReference type="Proteomes" id="UP001239267">
    <property type="component" value="Unassembled WGS sequence"/>
</dbReference>
<keyword evidence="2" id="KW-0004">4Fe-4S</keyword>
<evidence type="ECO:0000256" key="2">
    <source>
        <dbReference type="ARBA" id="ARBA00022485"/>
    </source>
</evidence>
<keyword evidence="4" id="KW-0408">Iron</keyword>
<dbReference type="GO" id="GO:0051539">
    <property type="term" value="F:4 iron, 4 sulfur cluster binding"/>
    <property type="evidence" value="ECO:0007669"/>
    <property type="project" value="UniProtKB-KW"/>
</dbReference>
<dbReference type="AlphaFoldDB" id="A0AAJ1WDM4"/>
<dbReference type="SMART" id="SM00928">
    <property type="entry name" value="NADH_4Fe-4S"/>
    <property type="match status" value="1"/>
</dbReference>
<dbReference type="EMBL" id="JAUSTB010000006">
    <property type="protein sequence ID" value="MDQ0146339.1"/>
    <property type="molecule type" value="Genomic_DNA"/>
</dbReference>
<keyword evidence="5" id="KW-0411">Iron-sulfur</keyword>
<protein>
    <submittedName>
        <fullName evidence="7">NADH:ubiquinone oxidoreductase subunit F (NADH-binding)</fullName>
    </submittedName>
</protein>
<evidence type="ECO:0000313" key="8">
    <source>
        <dbReference type="Proteomes" id="UP001239267"/>
    </source>
</evidence>
<dbReference type="InterPro" id="IPR037225">
    <property type="entry name" value="Nuo51_FMN-bd_sf"/>
</dbReference>
<dbReference type="InterPro" id="IPR037207">
    <property type="entry name" value="Nuop51_4Fe4S-bd_sf"/>
</dbReference>
<name>A0AAJ1WDM4_9MICC</name>
<dbReference type="SUPFAM" id="SSF142019">
    <property type="entry name" value="Nqo1 FMN-binding domain-like"/>
    <property type="match status" value="1"/>
</dbReference>
<dbReference type="PANTHER" id="PTHR43578:SF3">
    <property type="entry name" value="NADH-QUINONE OXIDOREDUCTASE SUBUNIT F"/>
    <property type="match status" value="1"/>
</dbReference>
<dbReference type="RefSeq" id="WP_307359916.1">
    <property type="nucleotide sequence ID" value="NZ_JAUSTB010000006.1"/>
</dbReference>
<dbReference type="Pfam" id="PF01512">
    <property type="entry name" value="Complex1_51K"/>
    <property type="match status" value="1"/>
</dbReference>
<comment type="similarity">
    <text evidence="1">Belongs to the complex I 51 kDa subunit family.</text>
</comment>
<dbReference type="Gene3D" id="1.20.1440.230">
    <property type="entry name" value="NADH-ubiquinone oxidoreductase 51kDa subunit, iron-sulphur binding domain"/>
    <property type="match status" value="1"/>
</dbReference>
<dbReference type="InterPro" id="IPR011538">
    <property type="entry name" value="Nuo51_FMN-bd"/>
</dbReference>